<protein>
    <submittedName>
        <fullName evidence="2">Uncharacterized protein</fullName>
    </submittedName>
</protein>
<gene>
    <name evidence="2" type="ORF">NIES46_21390</name>
</gene>
<evidence type="ECO:0000313" key="3">
    <source>
        <dbReference type="Proteomes" id="UP000326169"/>
    </source>
</evidence>
<feature type="transmembrane region" description="Helical" evidence="1">
    <location>
        <begin position="12"/>
        <end position="29"/>
    </location>
</feature>
<keyword evidence="3" id="KW-1185">Reference proteome</keyword>
<feature type="transmembrane region" description="Helical" evidence="1">
    <location>
        <begin position="36"/>
        <end position="56"/>
    </location>
</feature>
<evidence type="ECO:0000313" key="2">
    <source>
        <dbReference type="EMBL" id="GCE94087.1"/>
    </source>
</evidence>
<proteinExistence type="predicted"/>
<evidence type="ECO:0000256" key="1">
    <source>
        <dbReference type="SAM" id="Phobius"/>
    </source>
</evidence>
<reference evidence="2 3" key="1">
    <citation type="journal article" date="2019" name="J Genomics">
        <title>The Draft Genome of a Hydrogen-producing Cyanobacterium, Arthrospira platensis NIES-46.</title>
        <authorList>
            <person name="Suzuki S."/>
            <person name="Yamaguchi H."/>
            <person name="Kawachi M."/>
        </authorList>
    </citation>
    <scope>NUCLEOTIDE SEQUENCE [LARGE SCALE GENOMIC DNA]</scope>
    <source>
        <strain evidence="2 3">NIES-46</strain>
    </source>
</reference>
<sequence>MSDFPIDPNLYLLLSGHCLIGGVAAAIAFQKGRRLGVWLILGLIGGTAALVASLLLKPTKPS</sequence>
<dbReference type="GeneID" id="301682995"/>
<accession>A0A5M3T5D2</accession>
<name>A0A5M3T5D2_LIMPL</name>
<keyword evidence="1" id="KW-0812">Transmembrane</keyword>
<dbReference type="RefSeq" id="WP_006619610.1">
    <property type="nucleotide sequence ID" value="NZ_BIMW01000089.1"/>
</dbReference>
<comment type="caution">
    <text evidence="2">The sequence shown here is derived from an EMBL/GenBank/DDBJ whole genome shotgun (WGS) entry which is preliminary data.</text>
</comment>
<keyword evidence="1" id="KW-0472">Membrane</keyword>
<dbReference type="EMBL" id="BIMW01000089">
    <property type="protein sequence ID" value="GCE94087.1"/>
    <property type="molecule type" value="Genomic_DNA"/>
</dbReference>
<keyword evidence="1" id="KW-1133">Transmembrane helix</keyword>
<organism evidence="2 3">
    <name type="scientific">Limnospira platensis NIES-46</name>
    <dbReference type="NCBI Taxonomy" id="1236695"/>
    <lineage>
        <taxon>Bacteria</taxon>
        <taxon>Bacillati</taxon>
        <taxon>Cyanobacteriota</taxon>
        <taxon>Cyanophyceae</taxon>
        <taxon>Oscillatoriophycideae</taxon>
        <taxon>Oscillatoriales</taxon>
        <taxon>Sirenicapillariaceae</taxon>
        <taxon>Limnospira</taxon>
    </lineage>
</organism>
<dbReference type="Proteomes" id="UP000326169">
    <property type="component" value="Unassembled WGS sequence"/>
</dbReference>